<feature type="compositionally biased region" description="Polar residues" evidence="1">
    <location>
        <begin position="22"/>
        <end position="33"/>
    </location>
</feature>
<sequence>MKKLFLAAAMLLSVSAFSFAQTKASSGQTQTTQHTKKDGTPDKRYKENKTAKDTVVHAKKDGTPDKRYKENKKN</sequence>
<reference evidence="3" key="1">
    <citation type="submission" date="2021-06" db="EMBL/GenBank/DDBJ databases">
        <authorList>
            <person name="Huq M.A."/>
        </authorList>
    </citation>
    <scope>NUCLEOTIDE SEQUENCE</scope>
    <source>
        <strain evidence="3">MAH-26</strain>
    </source>
</reference>
<feature type="region of interest" description="Disordered" evidence="1">
    <location>
        <begin position="22"/>
        <end position="74"/>
    </location>
</feature>
<dbReference type="Proteomes" id="UP000812270">
    <property type="component" value="Unassembled WGS sequence"/>
</dbReference>
<evidence type="ECO:0000256" key="1">
    <source>
        <dbReference type="SAM" id="MobiDB-lite"/>
    </source>
</evidence>
<keyword evidence="4" id="KW-1185">Reference proteome</keyword>
<dbReference type="EMBL" id="JAHSPG010000003">
    <property type="protein sequence ID" value="MBV4357228.1"/>
    <property type="molecule type" value="Genomic_DNA"/>
</dbReference>
<feature type="signal peptide" evidence="2">
    <location>
        <begin position="1"/>
        <end position="20"/>
    </location>
</feature>
<protein>
    <submittedName>
        <fullName evidence="3">Uncharacterized protein</fullName>
    </submittedName>
</protein>
<name>A0A9E2W4A2_9BACT</name>
<dbReference type="AlphaFoldDB" id="A0A9E2W4A2"/>
<proteinExistence type="predicted"/>
<evidence type="ECO:0000313" key="4">
    <source>
        <dbReference type="Proteomes" id="UP000812270"/>
    </source>
</evidence>
<feature type="chain" id="PRO_5039227723" evidence="2">
    <location>
        <begin position="21"/>
        <end position="74"/>
    </location>
</feature>
<evidence type="ECO:0000256" key="2">
    <source>
        <dbReference type="SAM" id="SignalP"/>
    </source>
</evidence>
<comment type="caution">
    <text evidence="3">The sequence shown here is derived from an EMBL/GenBank/DDBJ whole genome shotgun (WGS) entry which is preliminary data.</text>
</comment>
<organism evidence="3 4">
    <name type="scientific">Pinibacter aurantiacus</name>
    <dbReference type="NCBI Taxonomy" id="2851599"/>
    <lineage>
        <taxon>Bacteria</taxon>
        <taxon>Pseudomonadati</taxon>
        <taxon>Bacteroidota</taxon>
        <taxon>Chitinophagia</taxon>
        <taxon>Chitinophagales</taxon>
        <taxon>Chitinophagaceae</taxon>
        <taxon>Pinibacter</taxon>
    </lineage>
</organism>
<keyword evidence="2" id="KW-0732">Signal</keyword>
<gene>
    <name evidence="3" type="ORF">KTO63_08735</name>
</gene>
<evidence type="ECO:0000313" key="3">
    <source>
        <dbReference type="EMBL" id="MBV4357228.1"/>
    </source>
</evidence>
<dbReference type="RefSeq" id="WP_217790840.1">
    <property type="nucleotide sequence ID" value="NZ_JAHSPG010000003.1"/>
</dbReference>
<accession>A0A9E2W4A2</accession>
<feature type="compositionally biased region" description="Basic and acidic residues" evidence="1">
    <location>
        <begin position="35"/>
        <end position="74"/>
    </location>
</feature>